<reference evidence="2" key="3">
    <citation type="submission" date="2025-09" db="UniProtKB">
        <authorList>
            <consortium name="Ensembl"/>
        </authorList>
    </citation>
    <scope>IDENTIFICATION</scope>
</reference>
<dbReference type="GeneTree" id="ENSGT01040000240549"/>
<accession>A0A3Q1C1U7</accession>
<sequence length="209" mass="23710">MELTSSIASAQSDMNASAMKTTMEELARKVDDLENRSRRSNLRLVGLPEFKEQGDMCAFLEKWILKTLGQDNFPQPPVIERAHRVGGPIRGHAPGSRESTARPRAVVMKFLNFADKVRVIQAARKKGNIFVDNNKVMFFPDLSSDLLKRRKVFDPVRKELASHSIRGLRYGIIYPATLLVTVRGRRHTFDTKSGAETFLYPTRTDNAYK</sequence>
<dbReference type="Ensembl" id="ENSAOCT00000012558.2">
    <property type="protein sequence ID" value="ENSAOCP00000020630.2"/>
    <property type="gene ID" value="ENSAOCG00000000193.2"/>
</dbReference>
<dbReference type="PANTHER" id="PTHR11505">
    <property type="entry name" value="L1 TRANSPOSABLE ELEMENT-RELATED"/>
    <property type="match status" value="1"/>
</dbReference>
<evidence type="ECO:0008006" key="4">
    <source>
        <dbReference type="Google" id="ProtNLM"/>
    </source>
</evidence>
<evidence type="ECO:0000313" key="2">
    <source>
        <dbReference type="Ensembl" id="ENSAOCP00000020630.2"/>
    </source>
</evidence>
<keyword evidence="1" id="KW-0175">Coiled coil</keyword>
<evidence type="ECO:0000256" key="1">
    <source>
        <dbReference type="SAM" id="Coils"/>
    </source>
</evidence>
<dbReference type="Gene3D" id="3.30.70.1820">
    <property type="entry name" value="L1 transposable element, RRM domain"/>
    <property type="match status" value="1"/>
</dbReference>
<proteinExistence type="predicted"/>
<dbReference type="InterPro" id="IPR004244">
    <property type="entry name" value="Transposase_22"/>
</dbReference>
<reference evidence="2" key="2">
    <citation type="submission" date="2025-08" db="UniProtKB">
        <authorList>
            <consortium name="Ensembl"/>
        </authorList>
    </citation>
    <scope>IDENTIFICATION</scope>
</reference>
<evidence type="ECO:0000313" key="3">
    <source>
        <dbReference type="Proteomes" id="UP001501940"/>
    </source>
</evidence>
<name>A0A3Q1C1U7_AMPOC</name>
<feature type="coiled-coil region" evidence="1">
    <location>
        <begin position="16"/>
        <end position="43"/>
    </location>
</feature>
<dbReference type="STRING" id="80972.ENSAOCP00000020630"/>
<reference evidence="2 3" key="1">
    <citation type="submission" date="2022-01" db="EMBL/GenBank/DDBJ databases">
        <title>A chromosome-scale genome assembly of the false clownfish, Amphiprion ocellaris.</title>
        <authorList>
            <person name="Ryu T."/>
        </authorList>
    </citation>
    <scope>NUCLEOTIDE SEQUENCE [LARGE SCALE GENOMIC DNA]</scope>
</reference>
<organism evidence="2 3">
    <name type="scientific">Amphiprion ocellaris</name>
    <name type="common">Clown anemonefish</name>
    <dbReference type="NCBI Taxonomy" id="80972"/>
    <lineage>
        <taxon>Eukaryota</taxon>
        <taxon>Metazoa</taxon>
        <taxon>Chordata</taxon>
        <taxon>Craniata</taxon>
        <taxon>Vertebrata</taxon>
        <taxon>Euteleostomi</taxon>
        <taxon>Actinopterygii</taxon>
        <taxon>Neopterygii</taxon>
        <taxon>Teleostei</taxon>
        <taxon>Neoteleostei</taxon>
        <taxon>Acanthomorphata</taxon>
        <taxon>Ovalentaria</taxon>
        <taxon>Pomacentridae</taxon>
        <taxon>Amphiprion</taxon>
    </lineage>
</organism>
<dbReference type="OMA" id="VIERCHR"/>
<dbReference type="Proteomes" id="UP001501940">
    <property type="component" value="Chromosome 17"/>
</dbReference>
<dbReference type="AlphaFoldDB" id="A0A3Q1C1U7"/>
<keyword evidence="3" id="KW-1185">Reference proteome</keyword>
<protein>
    <recommendedName>
        <fullName evidence="4">L1 transposable element RRM domain-containing protein</fullName>
    </recommendedName>
</protein>